<feature type="domain" description="C-type lectin" evidence="1">
    <location>
        <begin position="89"/>
        <end position="196"/>
    </location>
</feature>
<dbReference type="InterPro" id="IPR016186">
    <property type="entry name" value="C-type_lectin-like/link_sf"/>
</dbReference>
<keyword evidence="3" id="KW-1185">Reference proteome</keyword>
<comment type="caution">
    <text evidence="2">The sequence shown here is derived from an EMBL/GenBank/DDBJ whole genome shotgun (WGS) entry which is preliminary data.</text>
</comment>
<dbReference type="InterPro" id="IPR001304">
    <property type="entry name" value="C-type_lectin-like"/>
</dbReference>
<dbReference type="Proteomes" id="UP000663879">
    <property type="component" value="Unassembled WGS sequence"/>
</dbReference>
<organism evidence="2 3">
    <name type="scientific">Brachionus calyciflorus</name>
    <dbReference type="NCBI Taxonomy" id="104777"/>
    <lineage>
        <taxon>Eukaryota</taxon>
        <taxon>Metazoa</taxon>
        <taxon>Spiralia</taxon>
        <taxon>Gnathifera</taxon>
        <taxon>Rotifera</taxon>
        <taxon>Eurotatoria</taxon>
        <taxon>Monogononta</taxon>
        <taxon>Pseudotrocha</taxon>
        <taxon>Ploima</taxon>
        <taxon>Brachionidae</taxon>
        <taxon>Brachionus</taxon>
    </lineage>
</organism>
<proteinExistence type="predicted"/>
<dbReference type="AlphaFoldDB" id="A0A813WJ74"/>
<evidence type="ECO:0000313" key="3">
    <source>
        <dbReference type="Proteomes" id="UP000663879"/>
    </source>
</evidence>
<dbReference type="InterPro" id="IPR016187">
    <property type="entry name" value="CTDL_fold"/>
</dbReference>
<name>A0A813WJ74_9BILA</name>
<gene>
    <name evidence="2" type="ORF">OXX778_LOCUS9182</name>
</gene>
<dbReference type="CDD" id="cd00037">
    <property type="entry name" value="CLECT"/>
    <property type="match status" value="1"/>
</dbReference>
<accession>A0A813WJ74</accession>
<dbReference type="EMBL" id="CAJNOC010001333">
    <property type="protein sequence ID" value="CAF0855725.1"/>
    <property type="molecule type" value="Genomic_DNA"/>
</dbReference>
<dbReference type="PROSITE" id="PS50041">
    <property type="entry name" value="C_TYPE_LECTIN_2"/>
    <property type="match status" value="1"/>
</dbReference>
<sequence length="207" mass="23964">MCSMDFSCAYAFYEGNECILFNIDGELELSRSNEKIIYQKVNFEFQKKLTLDSSEILANFECFNSSEYWSLKTNSCLPCKPGFIKYSVLSFNCYHSRTELKNFIQSKSYCESMGGVLFRPKTLNERYFFIQIFPNKTVNVDSTIKSVGEIFKWLDGSDVVGFRFGEPNNLFGSKTILKEACIELRSNGYFYDIPCSNSYFLTICQHD</sequence>
<evidence type="ECO:0000259" key="1">
    <source>
        <dbReference type="PROSITE" id="PS50041"/>
    </source>
</evidence>
<dbReference type="Pfam" id="PF00059">
    <property type="entry name" value="Lectin_C"/>
    <property type="match status" value="1"/>
</dbReference>
<reference evidence="2" key="1">
    <citation type="submission" date="2021-02" db="EMBL/GenBank/DDBJ databases">
        <authorList>
            <person name="Nowell W R."/>
        </authorList>
    </citation>
    <scope>NUCLEOTIDE SEQUENCE</scope>
    <source>
        <strain evidence="2">Ploen Becks lab</strain>
    </source>
</reference>
<dbReference type="SUPFAM" id="SSF56436">
    <property type="entry name" value="C-type lectin-like"/>
    <property type="match status" value="1"/>
</dbReference>
<evidence type="ECO:0000313" key="2">
    <source>
        <dbReference type="EMBL" id="CAF0855725.1"/>
    </source>
</evidence>
<protein>
    <recommendedName>
        <fullName evidence="1">C-type lectin domain-containing protein</fullName>
    </recommendedName>
</protein>
<dbReference type="Gene3D" id="3.10.100.10">
    <property type="entry name" value="Mannose-Binding Protein A, subunit A"/>
    <property type="match status" value="1"/>
</dbReference>
<dbReference type="SMART" id="SM00034">
    <property type="entry name" value="CLECT"/>
    <property type="match status" value="1"/>
</dbReference>